<keyword evidence="3" id="KW-0687">Ribonucleoprotein</keyword>
<dbReference type="Pfam" id="PF00830">
    <property type="entry name" value="Ribosomal_L28"/>
    <property type="match status" value="1"/>
</dbReference>
<comment type="caution">
    <text evidence="7">The sequence shown here is derived from an EMBL/GenBank/DDBJ whole genome shotgun (WGS) entry which is preliminary data.</text>
</comment>
<dbReference type="GO" id="GO:1990904">
    <property type="term" value="C:ribonucleoprotein complex"/>
    <property type="evidence" value="ECO:0007669"/>
    <property type="project" value="UniProtKB-KW"/>
</dbReference>
<dbReference type="NCBIfam" id="TIGR00009">
    <property type="entry name" value="L28"/>
    <property type="match status" value="1"/>
</dbReference>
<dbReference type="PANTHER" id="PTHR39080">
    <property type="entry name" value="50S RIBOSOMAL PROTEIN L28"/>
    <property type="match status" value="1"/>
</dbReference>
<evidence type="ECO:0000256" key="6">
    <source>
        <dbReference type="ARBA" id="ARBA00035538"/>
    </source>
</evidence>
<name>A0AA35WRF8_GEOBA</name>
<dbReference type="PANTHER" id="PTHR39080:SF1">
    <property type="entry name" value="LARGE RIBOSOMAL SUBUNIT PROTEIN BL28A"/>
    <property type="match status" value="1"/>
</dbReference>
<evidence type="ECO:0000256" key="4">
    <source>
        <dbReference type="ARBA" id="ARBA00035265"/>
    </source>
</evidence>
<sequence length="70" mass="7967">MQCQICKKAGMTGNNVSHSNRKTKTRWMANVHKQTLAINGKPVRLKICSRCLRTMYKPPRPKKARTRAAA</sequence>
<evidence type="ECO:0000313" key="7">
    <source>
        <dbReference type="EMBL" id="CAI8023682.1"/>
    </source>
</evidence>
<evidence type="ECO:0000256" key="1">
    <source>
        <dbReference type="ARBA" id="ARBA00008760"/>
    </source>
</evidence>
<proteinExistence type="inferred from homology"/>
<evidence type="ECO:0000256" key="2">
    <source>
        <dbReference type="ARBA" id="ARBA00022980"/>
    </source>
</evidence>
<reference evidence="7" key="1">
    <citation type="submission" date="2023-03" db="EMBL/GenBank/DDBJ databases">
        <authorList>
            <person name="Steffen K."/>
            <person name="Cardenas P."/>
        </authorList>
    </citation>
    <scope>NUCLEOTIDE SEQUENCE</scope>
</reference>
<dbReference type="GO" id="GO:0003735">
    <property type="term" value="F:structural constituent of ribosome"/>
    <property type="evidence" value="ECO:0007669"/>
    <property type="project" value="InterPro"/>
</dbReference>
<dbReference type="InterPro" id="IPR001383">
    <property type="entry name" value="Ribosomal_bL28_bact-type"/>
</dbReference>
<evidence type="ECO:0000256" key="3">
    <source>
        <dbReference type="ARBA" id="ARBA00023274"/>
    </source>
</evidence>
<gene>
    <name evidence="7" type="ORF">GBAR_LOCUS13813</name>
</gene>
<organism evidence="7 8">
    <name type="scientific">Geodia barretti</name>
    <name type="common">Barrett's horny sponge</name>
    <dbReference type="NCBI Taxonomy" id="519541"/>
    <lineage>
        <taxon>Eukaryota</taxon>
        <taxon>Metazoa</taxon>
        <taxon>Porifera</taxon>
        <taxon>Demospongiae</taxon>
        <taxon>Heteroscleromorpha</taxon>
        <taxon>Tetractinellida</taxon>
        <taxon>Astrophorina</taxon>
        <taxon>Geodiidae</taxon>
        <taxon>Geodia</taxon>
    </lineage>
</organism>
<dbReference type="InterPro" id="IPR050096">
    <property type="entry name" value="Bacterial_rp_bL28"/>
</dbReference>
<dbReference type="Proteomes" id="UP001174909">
    <property type="component" value="Unassembled WGS sequence"/>
</dbReference>
<evidence type="ECO:0000256" key="5">
    <source>
        <dbReference type="ARBA" id="ARBA00035269"/>
    </source>
</evidence>
<comment type="similarity">
    <text evidence="1">Belongs to the bacterial ribosomal protein bL28 family.</text>
</comment>
<dbReference type="EMBL" id="CASHTH010002024">
    <property type="protein sequence ID" value="CAI8023682.1"/>
    <property type="molecule type" value="Genomic_DNA"/>
</dbReference>
<dbReference type="Gene3D" id="2.30.170.40">
    <property type="entry name" value="Ribosomal protein L28/L24"/>
    <property type="match status" value="1"/>
</dbReference>
<dbReference type="InterPro" id="IPR034704">
    <property type="entry name" value="Ribosomal_bL28/bL31-like_sf"/>
</dbReference>
<dbReference type="InterPro" id="IPR026569">
    <property type="entry name" value="Ribosomal_bL28"/>
</dbReference>
<dbReference type="GO" id="GO:0005840">
    <property type="term" value="C:ribosome"/>
    <property type="evidence" value="ECO:0007669"/>
    <property type="project" value="UniProtKB-KW"/>
</dbReference>
<dbReference type="InterPro" id="IPR037147">
    <property type="entry name" value="Ribosomal_bL28_sf"/>
</dbReference>
<dbReference type="SUPFAM" id="SSF143800">
    <property type="entry name" value="L28p-like"/>
    <property type="match status" value="1"/>
</dbReference>
<dbReference type="GO" id="GO:0006412">
    <property type="term" value="P:translation"/>
    <property type="evidence" value="ECO:0007669"/>
    <property type="project" value="InterPro"/>
</dbReference>
<keyword evidence="2 7" id="KW-0689">Ribosomal protein</keyword>
<dbReference type="HAMAP" id="MF_00373">
    <property type="entry name" value="Ribosomal_bL28"/>
    <property type="match status" value="1"/>
</dbReference>
<accession>A0AA35WRF8</accession>
<dbReference type="AlphaFoldDB" id="A0AA35WRF8"/>
<keyword evidence="8" id="KW-1185">Reference proteome</keyword>
<protein>
    <recommendedName>
        <fullName evidence="4">Large ribosomal subunit protein bL28c</fullName>
    </recommendedName>
    <alternativeName>
        <fullName evidence="6">39S ribosomal protein L28, mitochondrial</fullName>
    </alternativeName>
    <alternativeName>
        <fullName evidence="5">Large ribosomal subunit protein bL28m</fullName>
    </alternativeName>
</protein>
<evidence type="ECO:0000313" key="8">
    <source>
        <dbReference type="Proteomes" id="UP001174909"/>
    </source>
</evidence>